<reference evidence="7 8" key="1">
    <citation type="journal article" date="2017" name="Biotechnol. Biofuels">
        <title>Differential beta-glucosidase expression as a function of carbon source availability in Talaromyces amestolkiae: a genomic and proteomic approach.</title>
        <authorList>
            <person name="de Eugenio L.I."/>
            <person name="Mendez-Liter J.A."/>
            <person name="Nieto-Dominguez M."/>
            <person name="Alonso L."/>
            <person name="Gil-Munoz J."/>
            <person name="Barriuso J."/>
            <person name="Prieto A."/>
            <person name="Martinez M.J."/>
        </authorList>
    </citation>
    <scope>NUCLEOTIDE SEQUENCE [LARGE SCALE GENOMIC DNA]</scope>
    <source>
        <strain evidence="7 8">CIB</strain>
    </source>
</reference>
<dbReference type="RefSeq" id="XP_040729741.1">
    <property type="nucleotide sequence ID" value="XM_040873250.1"/>
</dbReference>
<keyword evidence="5" id="KW-0539">Nucleus</keyword>
<evidence type="ECO:0000256" key="2">
    <source>
        <dbReference type="ARBA" id="ARBA00023015"/>
    </source>
</evidence>
<dbReference type="Gene3D" id="4.10.240.10">
    <property type="entry name" value="Zn(2)-C6 fungal-type DNA-binding domain"/>
    <property type="match status" value="1"/>
</dbReference>
<dbReference type="STRING" id="1196081.A0A364KNU6"/>
<name>A0A364KNU6_TALAM</name>
<comment type="subcellular location">
    <subcellularLocation>
        <location evidence="1">Nucleus</location>
    </subcellularLocation>
</comment>
<dbReference type="AlphaFoldDB" id="A0A364KNU6"/>
<accession>A0A364KNU6</accession>
<dbReference type="OrthoDB" id="1600564at2759"/>
<keyword evidence="8" id="KW-1185">Reference proteome</keyword>
<evidence type="ECO:0000256" key="4">
    <source>
        <dbReference type="ARBA" id="ARBA00023163"/>
    </source>
</evidence>
<protein>
    <recommendedName>
        <fullName evidence="6">Zn(2)-C6 fungal-type domain-containing protein</fullName>
    </recommendedName>
</protein>
<evidence type="ECO:0000259" key="6">
    <source>
        <dbReference type="PROSITE" id="PS00463"/>
    </source>
</evidence>
<dbReference type="EMBL" id="MIKG01000001">
    <property type="protein sequence ID" value="RAO65224.1"/>
    <property type="molecule type" value="Genomic_DNA"/>
</dbReference>
<dbReference type="GO" id="GO:0008270">
    <property type="term" value="F:zinc ion binding"/>
    <property type="evidence" value="ECO:0007669"/>
    <property type="project" value="InterPro"/>
</dbReference>
<dbReference type="GeneID" id="63790453"/>
<evidence type="ECO:0000256" key="3">
    <source>
        <dbReference type="ARBA" id="ARBA00023125"/>
    </source>
</evidence>
<dbReference type="PANTHER" id="PTHR31845">
    <property type="entry name" value="FINGER DOMAIN PROTEIN, PUTATIVE-RELATED"/>
    <property type="match status" value="1"/>
</dbReference>
<feature type="domain" description="Zn(2)-C6 fungal-type" evidence="6">
    <location>
        <begin position="12"/>
        <end position="41"/>
    </location>
</feature>
<dbReference type="CDD" id="cd00067">
    <property type="entry name" value="GAL4"/>
    <property type="match status" value="1"/>
</dbReference>
<organism evidence="7 8">
    <name type="scientific">Talaromyces amestolkiae</name>
    <dbReference type="NCBI Taxonomy" id="1196081"/>
    <lineage>
        <taxon>Eukaryota</taxon>
        <taxon>Fungi</taxon>
        <taxon>Dikarya</taxon>
        <taxon>Ascomycota</taxon>
        <taxon>Pezizomycotina</taxon>
        <taxon>Eurotiomycetes</taxon>
        <taxon>Eurotiomycetidae</taxon>
        <taxon>Eurotiales</taxon>
        <taxon>Trichocomaceae</taxon>
        <taxon>Talaromyces</taxon>
        <taxon>Talaromyces sect. Talaromyces</taxon>
    </lineage>
</organism>
<dbReference type="SMART" id="SM00066">
    <property type="entry name" value="GAL4"/>
    <property type="match status" value="1"/>
</dbReference>
<keyword evidence="4" id="KW-0804">Transcription</keyword>
<dbReference type="SUPFAM" id="SSF57701">
    <property type="entry name" value="Zn2/Cys6 DNA-binding domain"/>
    <property type="match status" value="1"/>
</dbReference>
<dbReference type="PANTHER" id="PTHR31845:SF10">
    <property type="entry name" value="ZN(II)2CYS6 TRANSCRIPTION FACTOR (EUROFUNG)"/>
    <property type="match status" value="1"/>
</dbReference>
<dbReference type="GO" id="GO:0005634">
    <property type="term" value="C:nucleus"/>
    <property type="evidence" value="ECO:0007669"/>
    <property type="project" value="UniProtKB-SubCell"/>
</dbReference>
<dbReference type="InterPro" id="IPR001138">
    <property type="entry name" value="Zn2Cys6_DnaBD"/>
</dbReference>
<sequence length="507" mass="55947">MTSTTPAVKRRACVACTIAKAKCTPQTVNMCQRCARLGKSCTYLDIPQTKRKHRAAPSRVELLEKKVEQLKSQLAVLTRQNGQTLPETFTPLTDNDLGSSRTSDLDSADISTLLEVAKDPAHGIHPPTSSVLSGQLSIVERGLMSEAEAERLVATYRLEFVHRFPFVLLAPSETAPDINPDEHRALLGTYRLSNSLSYSLGRPTGIEHDSRIDERIASLEYMEHLSDRCITPFIRLQSFVTTMDEVYASVQASGGRTAVQVIRNSLQRQFDSMRALVEVDLSSCPSSTGNTVLIEIKRAEMRLDELSLREKLWNTEPASPVRIAMLIGIIQRSRELIHMIRNLPSSEIDHLTVSTSANLCAAIGYMPIAVLSLVNLISTSSVDSAIEAQVQAVADVAEYPSIVTELANTLEMKFEGMSAADKEADIVGSICTKMRLLARCYPYQIRAIGGNKHLSQDARQHTSTMAVDANEGIMTQAWPSIYGDLDDIFPIDDIQWDQLLSDFTGFS</sequence>
<comment type="caution">
    <text evidence="7">The sequence shown here is derived from an EMBL/GenBank/DDBJ whole genome shotgun (WGS) entry which is preliminary data.</text>
</comment>
<proteinExistence type="predicted"/>
<dbReference type="InterPro" id="IPR036864">
    <property type="entry name" value="Zn2-C6_fun-type_DNA-bd_sf"/>
</dbReference>
<keyword evidence="3" id="KW-0238">DNA-binding</keyword>
<dbReference type="GO" id="GO:0000976">
    <property type="term" value="F:transcription cis-regulatory region binding"/>
    <property type="evidence" value="ECO:0007669"/>
    <property type="project" value="TreeGrafter"/>
</dbReference>
<evidence type="ECO:0000256" key="5">
    <source>
        <dbReference type="ARBA" id="ARBA00023242"/>
    </source>
</evidence>
<dbReference type="PROSITE" id="PS00463">
    <property type="entry name" value="ZN2_CY6_FUNGAL_1"/>
    <property type="match status" value="1"/>
</dbReference>
<gene>
    <name evidence="7" type="ORF">BHQ10_001236</name>
</gene>
<dbReference type="Proteomes" id="UP000249363">
    <property type="component" value="Unassembled WGS sequence"/>
</dbReference>
<dbReference type="InterPro" id="IPR051089">
    <property type="entry name" value="prtT"/>
</dbReference>
<evidence type="ECO:0000256" key="1">
    <source>
        <dbReference type="ARBA" id="ARBA00004123"/>
    </source>
</evidence>
<dbReference type="GO" id="GO:0000981">
    <property type="term" value="F:DNA-binding transcription factor activity, RNA polymerase II-specific"/>
    <property type="evidence" value="ECO:0007669"/>
    <property type="project" value="InterPro"/>
</dbReference>
<evidence type="ECO:0000313" key="7">
    <source>
        <dbReference type="EMBL" id="RAO65224.1"/>
    </source>
</evidence>
<evidence type="ECO:0000313" key="8">
    <source>
        <dbReference type="Proteomes" id="UP000249363"/>
    </source>
</evidence>
<keyword evidence="2" id="KW-0805">Transcription regulation</keyword>